<evidence type="ECO:0000256" key="6">
    <source>
        <dbReference type="ARBA" id="ARBA00023136"/>
    </source>
</evidence>
<feature type="transmembrane region" description="Helical" evidence="11">
    <location>
        <begin position="6"/>
        <end position="27"/>
    </location>
</feature>
<keyword evidence="8 10" id="KW-0675">Receptor</keyword>
<dbReference type="Pfam" id="PF00001">
    <property type="entry name" value="7tm_1"/>
    <property type="match status" value="1"/>
</dbReference>
<dbReference type="InterPro" id="IPR017452">
    <property type="entry name" value="GPCR_Rhodpsn_7TM"/>
</dbReference>
<dbReference type="GO" id="GO:0004930">
    <property type="term" value="F:G protein-coupled receptor activity"/>
    <property type="evidence" value="ECO:0007669"/>
    <property type="project" value="UniProtKB-KW"/>
</dbReference>
<accession>A0AA36G0G1</accession>
<feature type="transmembrane region" description="Helical" evidence="11">
    <location>
        <begin position="76"/>
        <end position="98"/>
    </location>
</feature>
<name>A0AA36G0G1_9BILA</name>
<dbReference type="PRINTS" id="PR00237">
    <property type="entry name" value="GPCRRHODOPSN"/>
</dbReference>
<evidence type="ECO:0000256" key="1">
    <source>
        <dbReference type="ARBA" id="ARBA00004651"/>
    </source>
</evidence>
<evidence type="ECO:0000256" key="4">
    <source>
        <dbReference type="ARBA" id="ARBA00022989"/>
    </source>
</evidence>
<proteinExistence type="inferred from homology"/>
<dbReference type="InterPro" id="IPR000276">
    <property type="entry name" value="GPCR_Rhodpsn"/>
</dbReference>
<sequence>MLAAISGVLGVVNLVVVCGNIFVLYVLASQKSLHSPTNFLVLSLTISDLLLGIVILPFAIMQEHRQEWIFGETWCTLWLALDVWLSTASIYNLLAISFDRYMAVRQPIKYPIISSTRVIRLMIFGVWVVSFGLAFLLWVLQTRAASKSVLCVPLTLPDEYILFSASFSFVVPAFVMVALNVSIFATVLKTGRSRCVSVKSGAEMRIHRGNNSARYQGLQQQLVRSKSGDHDEQRKVTKCSVVISRASNTTANTTPSGSVMNLTLALDSGQLTIRTFLSHMMVVSIVPNKTKRTDIFPHLASGGRGRGARYSMRTELRVARTTAVVVGAFVICWSPFTTIYVLQAYEMCSLFSGCIPSWVFLLAFWLGYSNSAVNPLLYAAFSRDFRAAFRKVLLRKQSSLKSF</sequence>
<feature type="transmembrane region" description="Helical" evidence="11">
    <location>
        <begin position="357"/>
        <end position="381"/>
    </location>
</feature>
<feature type="non-terminal residue" evidence="13">
    <location>
        <position position="1"/>
    </location>
</feature>
<evidence type="ECO:0000256" key="8">
    <source>
        <dbReference type="ARBA" id="ARBA00023170"/>
    </source>
</evidence>
<feature type="transmembrane region" description="Helical" evidence="11">
    <location>
        <begin position="322"/>
        <end position="345"/>
    </location>
</feature>
<evidence type="ECO:0000256" key="2">
    <source>
        <dbReference type="ARBA" id="ARBA00022475"/>
    </source>
</evidence>
<evidence type="ECO:0000256" key="5">
    <source>
        <dbReference type="ARBA" id="ARBA00023040"/>
    </source>
</evidence>
<feature type="transmembrane region" description="Helical" evidence="11">
    <location>
        <begin position="118"/>
        <end position="140"/>
    </location>
</feature>
<comment type="caution">
    <text evidence="13">The sequence shown here is derived from an EMBL/GenBank/DDBJ whole genome shotgun (WGS) entry which is preliminary data.</text>
</comment>
<dbReference type="PANTHER" id="PTHR24248:SF125">
    <property type="entry name" value="DOPAMINE D2-LIKE RECEPTOR"/>
    <property type="match status" value="1"/>
</dbReference>
<keyword evidence="2" id="KW-1003">Cell membrane</keyword>
<dbReference type="AlphaFoldDB" id="A0AA36G0G1"/>
<feature type="domain" description="G-protein coupled receptors family 1 profile" evidence="12">
    <location>
        <begin position="19"/>
        <end position="378"/>
    </location>
</feature>
<keyword evidence="6 11" id="KW-0472">Membrane</keyword>
<dbReference type="PROSITE" id="PS00237">
    <property type="entry name" value="G_PROTEIN_RECEP_F1_1"/>
    <property type="match status" value="1"/>
</dbReference>
<keyword evidence="9 10" id="KW-0807">Transducer</keyword>
<protein>
    <recommendedName>
        <fullName evidence="12">G-protein coupled receptors family 1 profile domain-containing protein</fullName>
    </recommendedName>
</protein>
<evidence type="ECO:0000256" key="9">
    <source>
        <dbReference type="ARBA" id="ARBA00023224"/>
    </source>
</evidence>
<feature type="transmembrane region" description="Helical" evidence="11">
    <location>
        <begin position="160"/>
        <end position="184"/>
    </location>
</feature>
<keyword evidence="14" id="KW-1185">Reference proteome</keyword>
<evidence type="ECO:0000259" key="12">
    <source>
        <dbReference type="PROSITE" id="PS50262"/>
    </source>
</evidence>
<comment type="similarity">
    <text evidence="10">Belongs to the G-protein coupled receptor 1 family.</text>
</comment>
<keyword evidence="7" id="KW-1015">Disulfide bond</keyword>
<dbReference type="PROSITE" id="PS50262">
    <property type="entry name" value="G_PROTEIN_RECEP_F1_2"/>
    <property type="match status" value="1"/>
</dbReference>
<dbReference type="Gene3D" id="1.20.1070.10">
    <property type="entry name" value="Rhodopsin 7-helix transmembrane proteins"/>
    <property type="match status" value="2"/>
</dbReference>
<keyword evidence="3 10" id="KW-0812">Transmembrane</keyword>
<keyword evidence="4 11" id="KW-1133">Transmembrane helix</keyword>
<dbReference type="Proteomes" id="UP001177023">
    <property type="component" value="Unassembled WGS sequence"/>
</dbReference>
<organism evidence="13 14">
    <name type="scientific">Mesorhabditis spiculigera</name>
    <dbReference type="NCBI Taxonomy" id="96644"/>
    <lineage>
        <taxon>Eukaryota</taxon>
        <taxon>Metazoa</taxon>
        <taxon>Ecdysozoa</taxon>
        <taxon>Nematoda</taxon>
        <taxon>Chromadorea</taxon>
        <taxon>Rhabditida</taxon>
        <taxon>Rhabditina</taxon>
        <taxon>Rhabditomorpha</taxon>
        <taxon>Rhabditoidea</taxon>
        <taxon>Rhabditidae</taxon>
        <taxon>Mesorhabditinae</taxon>
        <taxon>Mesorhabditis</taxon>
    </lineage>
</organism>
<dbReference type="GO" id="GO:0005886">
    <property type="term" value="C:plasma membrane"/>
    <property type="evidence" value="ECO:0007669"/>
    <property type="project" value="UniProtKB-SubCell"/>
</dbReference>
<evidence type="ECO:0000256" key="10">
    <source>
        <dbReference type="RuleBase" id="RU000688"/>
    </source>
</evidence>
<dbReference type="SMART" id="SM01381">
    <property type="entry name" value="7TM_GPCR_Srsx"/>
    <property type="match status" value="1"/>
</dbReference>
<evidence type="ECO:0000313" key="13">
    <source>
        <dbReference type="EMBL" id="CAJ0573780.1"/>
    </source>
</evidence>
<evidence type="ECO:0000313" key="14">
    <source>
        <dbReference type="Proteomes" id="UP001177023"/>
    </source>
</evidence>
<dbReference type="PANTHER" id="PTHR24248">
    <property type="entry name" value="ADRENERGIC RECEPTOR-RELATED G-PROTEIN COUPLED RECEPTOR"/>
    <property type="match status" value="1"/>
</dbReference>
<reference evidence="13" key="1">
    <citation type="submission" date="2023-06" db="EMBL/GenBank/DDBJ databases">
        <authorList>
            <person name="Delattre M."/>
        </authorList>
    </citation>
    <scope>NUCLEOTIDE SEQUENCE</scope>
    <source>
        <strain evidence="13">AF72</strain>
    </source>
</reference>
<gene>
    <name evidence="13" type="ORF">MSPICULIGERA_LOCUS12129</name>
</gene>
<dbReference type="SUPFAM" id="SSF81321">
    <property type="entry name" value="Family A G protein-coupled receptor-like"/>
    <property type="match status" value="1"/>
</dbReference>
<evidence type="ECO:0000256" key="7">
    <source>
        <dbReference type="ARBA" id="ARBA00023157"/>
    </source>
</evidence>
<evidence type="ECO:0000256" key="11">
    <source>
        <dbReference type="SAM" id="Phobius"/>
    </source>
</evidence>
<keyword evidence="5 10" id="KW-0297">G-protein coupled receptor</keyword>
<feature type="transmembrane region" description="Helical" evidence="11">
    <location>
        <begin position="39"/>
        <end position="61"/>
    </location>
</feature>
<dbReference type="CDD" id="cd14967">
    <property type="entry name" value="7tmA_amine_R-like"/>
    <property type="match status" value="1"/>
</dbReference>
<dbReference type="EMBL" id="CATQJA010002622">
    <property type="protein sequence ID" value="CAJ0573780.1"/>
    <property type="molecule type" value="Genomic_DNA"/>
</dbReference>
<comment type="subcellular location">
    <subcellularLocation>
        <location evidence="1">Cell membrane</location>
        <topology evidence="1">Multi-pass membrane protein</topology>
    </subcellularLocation>
</comment>
<evidence type="ECO:0000256" key="3">
    <source>
        <dbReference type="ARBA" id="ARBA00022692"/>
    </source>
</evidence>